<sequence length="123" mass="14005">MTEENKWCRDSTEDPHCHHCPLEEESMLHHIWKWRNRKVFGGESLLNFNPSYAIRSLIQEIDSADEVGDVGLNRNKVGGMRHGGGWQRVAGSKYGGRRGTLGCFTPETLKSPDPRMSFFSLID</sequence>
<evidence type="ECO:0000313" key="1">
    <source>
        <dbReference type="EMBL" id="KAL3592668.1"/>
    </source>
</evidence>
<reference evidence="1 2" key="1">
    <citation type="journal article" date="2024" name="Plant Biotechnol. J.">
        <title>Genome and CRISPR/Cas9 system of a widespread forest tree (Populus alba) in the world.</title>
        <authorList>
            <person name="Liu Y.J."/>
            <person name="Jiang P.F."/>
            <person name="Han X.M."/>
            <person name="Li X.Y."/>
            <person name="Wang H.M."/>
            <person name="Wang Y.J."/>
            <person name="Wang X.X."/>
            <person name="Zeng Q.Y."/>
        </authorList>
    </citation>
    <scope>NUCLEOTIDE SEQUENCE [LARGE SCALE GENOMIC DNA]</scope>
    <source>
        <strain evidence="2">cv. PAL-ZL1</strain>
    </source>
</reference>
<name>A0ACC4CDD1_POPAL</name>
<dbReference type="Proteomes" id="UP000309997">
    <property type="component" value="Unassembled WGS sequence"/>
</dbReference>
<accession>A0ACC4CDD1</accession>
<keyword evidence="2" id="KW-1185">Reference proteome</keyword>
<dbReference type="EMBL" id="RCHU02000005">
    <property type="protein sequence ID" value="KAL3592668.1"/>
    <property type="molecule type" value="Genomic_DNA"/>
</dbReference>
<organism evidence="1 2">
    <name type="scientific">Populus alba</name>
    <name type="common">White poplar</name>
    <dbReference type="NCBI Taxonomy" id="43335"/>
    <lineage>
        <taxon>Eukaryota</taxon>
        <taxon>Viridiplantae</taxon>
        <taxon>Streptophyta</taxon>
        <taxon>Embryophyta</taxon>
        <taxon>Tracheophyta</taxon>
        <taxon>Spermatophyta</taxon>
        <taxon>Magnoliopsida</taxon>
        <taxon>eudicotyledons</taxon>
        <taxon>Gunneridae</taxon>
        <taxon>Pentapetalae</taxon>
        <taxon>rosids</taxon>
        <taxon>fabids</taxon>
        <taxon>Malpighiales</taxon>
        <taxon>Salicaceae</taxon>
        <taxon>Saliceae</taxon>
        <taxon>Populus</taxon>
    </lineage>
</organism>
<evidence type="ECO:0000313" key="2">
    <source>
        <dbReference type="Proteomes" id="UP000309997"/>
    </source>
</evidence>
<gene>
    <name evidence="1" type="ORF">D5086_011308</name>
</gene>
<comment type="caution">
    <text evidence="1">The sequence shown here is derived from an EMBL/GenBank/DDBJ whole genome shotgun (WGS) entry which is preliminary data.</text>
</comment>
<proteinExistence type="predicted"/>
<protein>
    <submittedName>
        <fullName evidence="1">Uncharacterized protein</fullName>
    </submittedName>
</protein>